<dbReference type="PANTHER" id="PTHR36558:SF1">
    <property type="entry name" value="RESTRICTION ENDONUCLEASE DOMAIN-CONTAINING PROTEIN-RELATED"/>
    <property type="match status" value="1"/>
</dbReference>
<dbReference type="Proteomes" id="UP000195442">
    <property type="component" value="Unassembled WGS sequence"/>
</dbReference>
<feature type="domain" description="Putative restriction endonuclease" evidence="1">
    <location>
        <begin position="13"/>
        <end position="167"/>
    </location>
</feature>
<evidence type="ECO:0000313" key="3">
    <source>
        <dbReference type="Proteomes" id="UP000195442"/>
    </source>
</evidence>
<protein>
    <recommendedName>
        <fullName evidence="1">Putative restriction endonuclease domain-containing protein</fullName>
    </recommendedName>
</protein>
<gene>
    <name evidence="2" type="ORF">CRENPOLYSF2_1030010</name>
</gene>
<evidence type="ECO:0000313" key="2">
    <source>
        <dbReference type="EMBL" id="SJM89127.1"/>
    </source>
</evidence>
<evidence type="ECO:0000259" key="1">
    <source>
        <dbReference type="Pfam" id="PF05685"/>
    </source>
</evidence>
<sequence>MAYLAVTEPMSAEEFLDWEERQLEKHEFIQGKIFAMVGVTRKHATVAGNLFRFLGNHLNGSPCRVYMADMKLKLETASAFFYPDVFVTCAQSDHQAERYMTQPRLIVEVLSSSTEAYDRGEKFEKYRQFSTLAEYVLINPSKRKVEVFRKDATGHWVLHEYGSNDAVLFTSLDLSIESAVLYENVE</sequence>
<dbReference type="OrthoDB" id="26750at2"/>
<dbReference type="InterPro" id="IPR011335">
    <property type="entry name" value="Restrct_endonuc-II-like"/>
</dbReference>
<organism evidence="2 3">
    <name type="scientific">Crenothrix polyspora</name>
    <dbReference type="NCBI Taxonomy" id="360316"/>
    <lineage>
        <taxon>Bacteria</taxon>
        <taxon>Pseudomonadati</taxon>
        <taxon>Pseudomonadota</taxon>
        <taxon>Gammaproteobacteria</taxon>
        <taxon>Methylococcales</taxon>
        <taxon>Crenotrichaceae</taxon>
        <taxon>Crenothrix</taxon>
    </lineage>
</organism>
<reference evidence="3" key="1">
    <citation type="submission" date="2017-02" db="EMBL/GenBank/DDBJ databases">
        <authorList>
            <person name="Daims H."/>
        </authorList>
    </citation>
    <scope>NUCLEOTIDE SEQUENCE [LARGE SCALE GENOMIC DNA]</scope>
</reference>
<dbReference type="AlphaFoldDB" id="A0A1R4GYP4"/>
<proteinExistence type="predicted"/>
<dbReference type="Gene3D" id="3.90.1570.10">
    <property type="entry name" value="tt1808, chain A"/>
    <property type="match status" value="1"/>
</dbReference>
<dbReference type="EMBL" id="FUKJ01000006">
    <property type="protein sequence ID" value="SJM89127.1"/>
    <property type="molecule type" value="Genomic_DNA"/>
</dbReference>
<dbReference type="SUPFAM" id="SSF52980">
    <property type="entry name" value="Restriction endonuclease-like"/>
    <property type="match status" value="1"/>
</dbReference>
<dbReference type="Pfam" id="PF05685">
    <property type="entry name" value="Uma2"/>
    <property type="match status" value="1"/>
</dbReference>
<dbReference type="PANTHER" id="PTHR36558">
    <property type="entry name" value="GLR1098 PROTEIN"/>
    <property type="match status" value="1"/>
</dbReference>
<dbReference type="InterPro" id="IPR008538">
    <property type="entry name" value="Uma2"/>
</dbReference>
<name>A0A1R4GYP4_9GAMM</name>
<accession>A0A1R4GYP4</accession>
<dbReference type="CDD" id="cd06260">
    <property type="entry name" value="DUF820-like"/>
    <property type="match status" value="1"/>
</dbReference>
<dbReference type="InterPro" id="IPR012296">
    <property type="entry name" value="Nuclease_put_TT1808"/>
</dbReference>
<dbReference type="RefSeq" id="WP_087145487.1">
    <property type="nucleotide sequence ID" value="NZ_FUKJ01000006.1"/>
</dbReference>
<keyword evidence="3" id="KW-1185">Reference proteome</keyword>